<accession>A0A6I6C9Q1</accession>
<organism evidence="1 2">
    <name type="scientific">Spiroplasma tabanidicola</name>
    <dbReference type="NCBI Taxonomy" id="324079"/>
    <lineage>
        <taxon>Bacteria</taxon>
        <taxon>Bacillati</taxon>
        <taxon>Mycoplasmatota</taxon>
        <taxon>Mollicutes</taxon>
        <taxon>Entomoplasmatales</taxon>
        <taxon>Spiroplasmataceae</taxon>
        <taxon>Spiroplasma</taxon>
    </lineage>
</organism>
<sequence length="208" mass="24615">MKKFDLKDKVLIKSGEDYYKLKDEFEKLEQEFEKKVYSSMMDETKRIQMIIKKAVIKAPVDEVFKAFVKLALKDLNPNIDINEIEEGCFGITSKKSSNQTFRVDTYEIDEEFTIKYFGKNNAYIRSILFKGVKNKTKIKYTDTNISKETIFGLKLNYLKGVYQKSRKFSFAIQVINLKLLVEILDETKKNKYKEKIKELTKKLIKYQE</sequence>
<protein>
    <submittedName>
        <fullName evidence="1">Uncharacterized protein</fullName>
    </submittedName>
</protein>
<dbReference type="KEGG" id="stab:STABA_v1c02890"/>
<dbReference type="AlphaFoldDB" id="A0A6I6C9Q1"/>
<dbReference type="OrthoDB" id="389371at2"/>
<evidence type="ECO:0000313" key="1">
    <source>
        <dbReference type="EMBL" id="QGS51655.1"/>
    </source>
</evidence>
<name>A0A6I6C9Q1_9MOLU</name>
<dbReference type="EMBL" id="CP046276">
    <property type="protein sequence ID" value="QGS51655.1"/>
    <property type="molecule type" value="Genomic_DNA"/>
</dbReference>
<proteinExistence type="predicted"/>
<dbReference type="RefSeq" id="WP_156005837.1">
    <property type="nucleotide sequence ID" value="NZ_CP046276.1"/>
</dbReference>
<dbReference type="Proteomes" id="UP000424468">
    <property type="component" value="Chromosome"/>
</dbReference>
<evidence type="ECO:0000313" key="2">
    <source>
        <dbReference type="Proteomes" id="UP000424468"/>
    </source>
</evidence>
<gene>
    <name evidence="1" type="ORF">STABA_v1c02890</name>
</gene>
<reference evidence="1 2" key="1">
    <citation type="submission" date="2019-11" db="EMBL/GenBank/DDBJ databases">
        <title>Complete genome sequence of Spiroplasma tabanidicola TAUS-1 (DSM 22603).</title>
        <authorList>
            <person name="Huang C.-T."/>
            <person name="Lin Y.-C."/>
            <person name="Kuo C.-H."/>
        </authorList>
    </citation>
    <scope>NUCLEOTIDE SEQUENCE [LARGE SCALE GENOMIC DNA]</scope>
    <source>
        <strain evidence="1 2">TAUS-1</strain>
    </source>
</reference>
<keyword evidence="2" id="KW-1185">Reference proteome</keyword>